<comment type="caution">
    <text evidence="1">The sequence shown here is derived from an EMBL/GenBank/DDBJ whole genome shotgun (WGS) entry which is preliminary data.</text>
</comment>
<dbReference type="eggNOG" id="ENOG502ZZXM">
    <property type="taxonomic scope" value="Bacteria"/>
</dbReference>
<protein>
    <submittedName>
        <fullName evidence="1">Uncharacterized protein</fullName>
    </submittedName>
</protein>
<evidence type="ECO:0000313" key="1">
    <source>
        <dbReference type="EMBL" id="EZH73573.1"/>
    </source>
</evidence>
<proteinExistence type="predicted"/>
<dbReference type="AlphaFoldDB" id="A0A023BUX4"/>
<name>A0A023BUX4_9FLAO</name>
<sequence length="119" mass="13680">MYILDPLYCNSTGTAYTVKNNNDEDEAQQKIQLQIGDIAVLMNNKEIKTFLTVIRSARKGCQCKKCDNKNFYKTIKCNTPKVEINFKLTPEILDGLEELVLGVLFHKEYKDILENNEIS</sequence>
<reference evidence="1 2" key="1">
    <citation type="submission" date="2014-04" db="EMBL/GenBank/DDBJ databases">
        <title>Aquimarina sp. 22II-S11-z7 Genome Sequencing.</title>
        <authorList>
            <person name="Lai Q."/>
        </authorList>
    </citation>
    <scope>NUCLEOTIDE SEQUENCE [LARGE SCALE GENOMIC DNA]</scope>
    <source>
        <strain evidence="1 2">22II-S11-z7</strain>
    </source>
</reference>
<evidence type="ECO:0000313" key="2">
    <source>
        <dbReference type="Proteomes" id="UP000023541"/>
    </source>
</evidence>
<dbReference type="Proteomes" id="UP000023541">
    <property type="component" value="Unassembled WGS sequence"/>
</dbReference>
<dbReference type="OrthoDB" id="1162769at2"/>
<accession>A0A023BUX4</accession>
<dbReference type="EMBL" id="AQRA01000005">
    <property type="protein sequence ID" value="EZH73573.1"/>
    <property type="molecule type" value="Genomic_DNA"/>
</dbReference>
<keyword evidence="2" id="KW-1185">Reference proteome</keyword>
<organism evidence="1 2">
    <name type="scientific">Aquimarina atlantica</name>
    <dbReference type="NCBI Taxonomy" id="1317122"/>
    <lineage>
        <taxon>Bacteria</taxon>
        <taxon>Pseudomonadati</taxon>
        <taxon>Bacteroidota</taxon>
        <taxon>Flavobacteriia</taxon>
        <taxon>Flavobacteriales</taxon>
        <taxon>Flavobacteriaceae</taxon>
        <taxon>Aquimarina</taxon>
    </lineage>
</organism>
<dbReference type="RefSeq" id="WP_034242298.1">
    <property type="nucleotide sequence ID" value="NZ_AQRA01000005.1"/>
</dbReference>
<gene>
    <name evidence="1" type="ORF">ATO12_16680</name>
</gene>